<feature type="compositionally biased region" description="Low complexity" evidence="4">
    <location>
        <begin position="1"/>
        <end position="11"/>
    </location>
</feature>
<organism evidence="5 6">
    <name type="scientific">Tilletiaria anomala (strain ATCC 24038 / CBS 436.72 / UBC 951)</name>
    <dbReference type="NCBI Taxonomy" id="1037660"/>
    <lineage>
        <taxon>Eukaryota</taxon>
        <taxon>Fungi</taxon>
        <taxon>Dikarya</taxon>
        <taxon>Basidiomycota</taxon>
        <taxon>Ustilaginomycotina</taxon>
        <taxon>Exobasidiomycetes</taxon>
        <taxon>Georgefischeriales</taxon>
        <taxon>Tilletiariaceae</taxon>
        <taxon>Tilletiaria</taxon>
    </lineage>
</organism>
<feature type="compositionally biased region" description="Basic residues" evidence="4">
    <location>
        <begin position="863"/>
        <end position="872"/>
    </location>
</feature>
<dbReference type="OMA" id="EHALSGW"/>
<dbReference type="HOGENOM" id="CLU_003783_0_1_1"/>
<dbReference type="Pfam" id="PF04615">
    <property type="entry name" value="Utp14"/>
    <property type="match status" value="1"/>
</dbReference>
<keyword evidence="2" id="KW-0597">Phosphoprotein</keyword>
<feature type="region of interest" description="Disordered" evidence="4">
    <location>
        <begin position="863"/>
        <end position="902"/>
    </location>
</feature>
<dbReference type="RefSeq" id="XP_013242490.1">
    <property type="nucleotide sequence ID" value="XM_013387036.1"/>
</dbReference>
<name>A0A066VZ24_TILAU</name>
<feature type="compositionally biased region" description="Acidic residues" evidence="4">
    <location>
        <begin position="133"/>
        <end position="150"/>
    </location>
</feature>
<dbReference type="PANTHER" id="PTHR14150">
    <property type="entry name" value="U3 SMALL NUCLEOLAR RNA-ASSOCIATED PROTEIN 14"/>
    <property type="match status" value="1"/>
</dbReference>
<dbReference type="GO" id="GO:0006364">
    <property type="term" value="P:rRNA processing"/>
    <property type="evidence" value="ECO:0007669"/>
    <property type="project" value="InterPro"/>
</dbReference>
<sequence>MVREFSGSSARRGGGGGGKAYNAAQALARQQRKSSLSGKGPSSIHDVYDFATAEQEANGSLKGRGKVHRRAMASDGMADAAAPKRRSQKRRDGDDEEITSSEGDSDGDDDIQSRLPKVFDDDTGPAAPNFEEHDSDIDSDEAFVESDEDRFADWKFSGSSKKHLGKVYRKGKGYRKAEAEDTDEDGCEKEEDEGDEDEDDDMMDLSKMLDGAGSEEGGSSEEEDDGDESEDEGDEDDTLLAKMNEIATASKKRSSDNQVDSDAEDMHKRQRADHDDFFNFQEEATSGSRQRITVEDLLAPIADQKGMSAFRASARALAAAPSAAANGKEVKASRKNAGTLAAPLPSVVQDRLERSAAYEVTKSDVQGWQPTIKRLREAQHLSFPLQSKPEKKASTSALISSFKPGSAIPLERDSLEAQVAQLLQEGGMSEKQLKKDEELQLKQMDPAEVKRRQAELRRMRELMFRAEQKAKRVSKIKSKTYRKIHRKEKERMKEKMRELGMLPEGGEVDLEAGDDGDENGERLAAERRRALERATLKHKNQGKWAKAMLGRHELPADARQALQDQLSQGDELRKKIHGVGSDEDSDEYDYDGAGQAGSDSEDEDAIRDRAFDELATLEESGNAQDAADEAEMAGEGSSKKGKGLLGMKFMKDARERERQQARQMAEEFKRELEGAEDEGDREGAFRKASVIKLASNGGRAVYGNTQIKGQAGTSSIQAVQDGNKVIEDKAEGHAADGRTFESVLPSKSVSFAIGSSAAVDGTVNNKDVDGVTDEANANPWLSMLTGAGSVASSSSHSKLSKKRNEATVGKMSSAESKSANKLARHKSRGDDARLAELDDAALEIDPHAQLGVDSCLAGEEAKKVRKRKRGRKSGAAAASGAAAGGSGDEEGDDGSDSDSGYAAREVAVGGRNGSGARNAGALQQHELVAEAFAGDDVAAEFAAEKAALIEAEAPREEDVTLAGWGSWGGKGVRKSKSARDAAKKNTARRFVRHVPGLNPSQRKDAGMDNVIINQRRDKKAEKYRPADLPFPYTSAAQYELAMRTPVGAEWNTLTQHQKMTLPRVVSKPGRIIKPIERHF</sequence>
<feature type="compositionally biased region" description="Acidic residues" evidence="4">
    <location>
        <begin position="218"/>
        <end position="238"/>
    </location>
</feature>
<keyword evidence="6" id="KW-1185">Reference proteome</keyword>
<feature type="compositionally biased region" description="Acidic residues" evidence="4">
    <location>
        <begin position="887"/>
        <end position="896"/>
    </location>
</feature>
<dbReference type="OrthoDB" id="277439at2759"/>
<evidence type="ECO:0000256" key="3">
    <source>
        <dbReference type="ARBA" id="ARBA00023242"/>
    </source>
</evidence>
<keyword evidence="3" id="KW-0539">Nucleus</keyword>
<evidence type="ECO:0000313" key="5">
    <source>
        <dbReference type="EMBL" id="KDN43775.1"/>
    </source>
</evidence>
<comment type="caution">
    <text evidence="5">The sequence shown here is derived from an EMBL/GenBank/DDBJ whole genome shotgun (WGS) entry which is preliminary data.</text>
</comment>
<feature type="region of interest" description="Disordered" evidence="4">
    <location>
        <begin position="1"/>
        <end position="291"/>
    </location>
</feature>
<evidence type="ECO:0000256" key="1">
    <source>
        <dbReference type="ARBA" id="ARBA00004604"/>
    </source>
</evidence>
<feature type="compositionally biased region" description="Acidic residues" evidence="4">
    <location>
        <begin position="180"/>
        <end position="203"/>
    </location>
</feature>
<dbReference type="GO" id="GO:0032040">
    <property type="term" value="C:small-subunit processome"/>
    <property type="evidence" value="ECO:0007669"/>
    <property type="project" value="InterPro"/>
</dbReference>
<dbReference type="PANTHER" id="PTHR14150:SF12">
    <property type="entry name" value="U3 SMALL NUCLEOLAR RNA-ASSOCIATED PROTEIN 14 HOMOLOG A"/>
    <property type="match status" value="1"/>
</dbReference>
<dbReference type="FunCoup" id="A0A066VZ24">
    <property type="interactions" value="364"/>
</dbReference>
<feature type="compositionally biased region" description="Basic residues" evidence="4">
    <location>
        <begin position="471"/>
        <end position="486"/>
    </location>
</feature>
<protein>
    <submittedName>
        <fullName evidence="5">Utp14-domain-containing protein</fullName>
    </submittedName>
</protein>
<feature type="compositionally biased region" description="Acidic residues" evidence="4">
    <location>
        <begin position="581"/>
        <end position="590"/>
    </location>
</feature>
<accession>A0A066VZ24</accession>
<feature type="region of interest" description="Disordered" evidence="4">
    <location>
        <begin position="536"/>
        <end position="682"/>
    </location>
</feature>
<dbReference type="AlphaFoldDB" id="A0A066VZ24"/>
<dbReference type="Proteomes" id="UP000027361">
    <property type="component" value="Unassembled WGS sequence"/>
</dbReference>
<evidence type="ECO:0000313" key="6">
    <source>
        <dbReference type="Proteomes" id="UP000027361"/>
    </source>
</evidence>
<feature type="compositionally biased region" description="Basic and acidic residues" evidence="4">
    <location>
        <begin position="487"/>
        <end position="498"/>
    </location>
</feature>
<comment type="subcellular location">
    <subcellularLocation>
        <location evidence="1">Nucleus</location>
        <location evidence="1">Nucleolus</location>
    </subcellularLocation>
</comment>
<dbReference type="EMBL" id="JMSN01000058">
    <property type="protein sequence ID" value="KDN43775.1"/>
    <property type="molecule type" value="Genomic_DNA"/>
</dbReference>
<feature type="compositionally biased region" description="Polar residues" evidence="4">
    <location>
        <begin position="282"/>
        <end position="291"/>
    </location>
</feature>
<feature type="compositionally biased region" description="Basic and acidic residues" evidence="4">
    <location>
        <begin position="264"/>
        <end position="277"/>
    </location>
</feature>
<dbReference type="STRING" id="1037660.A0A066VZ24"/>
<dbReference type="GeneID" id="25264672"/>
<reference evidence="5 6" key="1">
    <citation type="submission" date="2014-05" db="EMBL/GenBank/DDBJ databases">
        <title>Draft genome sequence of a rare smut relative, Tilletiaria anomala UBC 951.</title>
        <authorList>
            <consortium name="DOE Joint Genome Institute"/>
            <person name="Toome M."/>
            <person name="Kuo A."/>
            <person name="Henrissat B."/>
            <person name="Lipzen A."/>
            <person name="Tritt A."/>
            <person name="Yoshinaga Y."/>
            <person name="Zane M."/>
            <person name="Barry K."/>
            <person name="Grigoriev I.V."/>
            <person name="Spatafora J.W."/>
            <person name="Aimea M.C."/>
        </authorList>
    </citation>
    <scope>NUCLEOTIDE SEQUENCE [LARGE SCALE GENOMIC DNA]</scope>
    <source>
        <strain evidence="5 6">UBC 951</strain>
    </source>
</reference>
<gene>
    <name evidence="5" type="ORF">K437DRAFT_257358</name>
</gene>
<dbReference type="InterPro" id="IPR006709">
    <property type="entry name" value="SSU_processome_Utp14"/>
</dbReference>
<feature type="compositionally biased region" description="Acidic residues" evidence="4">
    <location>
        <begin position="506"/>
        <end position="518"/>
    </location>
</feature>
<feature type="region of interest" description="Disordered" evidence="4">
    <location>
        <begin position="467"/>
        <end position="523"/>
    </location>
</feature>
<evidence type="ECO:0000256" key="4">
    <source>
        <dbReference type="SAM" id="MobiDB-lite"/>
    </source>
</evidence>
<feature type="compositionally biased region" description="Basic residues" evidence="4">
    <location>
        <begin position="160"/>
        <end position="174"/>
    </location>
</feature>
<proteinExistence type="predicted"/>
<feature type="compositionally biased region" description="Basic and acidic residues" evidence="4">
    <location>
        <begin position="649"/>
        <end position="673"/>
    </location>
</feature>
<feature type="region of interest" description="Disordered" evidence="4">
    <location>
        <begin position="787"/>
        <end position="831"/>
    </location>
</feature>
<dbReference type="InParanoid" id="A0A066VZ24"/>
<evidence type="ECO:0000256" key="2">
    <source>
        <dbReference type="ARBA" id="ARBA00022553"/>
    </source>
</evidence>
<feature type="compositionally biased region" description="Acidic residues" evidence="4">
    <location>
        <begin position="94"/>
        <end position="110"/>
    </location>
</feature>